<comment type="caution">
    <text evidence="14">The sequence shown here is derived from an EMBL/GenBank/DDBJ whole genome shotgun (WGS) entry which is preliminary data.</text>
</comment>
<keyword evidence="7 11" id="KW-0175">Coiled coil</keyword>
<dbReference type="GO" id="GO:0007018">
    <property type="term" value="P:microtubule-based movement"/>
    <property type="evidence" value="ECO:0007669"/>
    <property type="project" value="InterPro"/>
</dbReference>
<dbReference type="InterPro" id="IPR036961">
    <property type="entry name" value="Kinesin_motor_dom_sf"/>
</dbReference>
<keyword evidence="3" id="KW-0597">Phosphoprotein</keyword>
<proteinExistence type="inferred from homology"/>
<dbReference type="STRING" id="6182.A0A4Z2DCZ3"/>
<evidence type="ECO:0000256" key="1">
    <source>
        <dbReference type="ARBA" id="ARBA00004186"/>
    </source>
</evidence>
<dbReference type="GO" id="GO:0008017">
    <property type="term" value="F:microtubule binding"/>
    <property type="evidence" value="ECO:0007669"/>
    <property type="project" value="InterPro"/>
</dbReference>
<evidence type="ECO:0000256" key="10">
    <source>
        <dbReference type="PROSITE-ProRule" id="PRU00283"/>
    </source>
</evidence>
<dbReference type="InterPro" id="IPR047149">
    <property type="entry name" value="KIF11-like"/>
</dbReference>
<feature type="compositionally biased region" description="Acidic residues" evidence="12">
    <location>
        <begin position="1207"/>
        <end position="1220"/>
    </location>
</feature>
<keyword evidence="2" id="KW-0963">Cytoplasm</keyword>
<keyword evidence="6 10" id="KW-0067">ATP-binding</keyword>
<evidence type="ECO:0000256" key="12">
    <source>
        <dbReference type="SAM" id="MobiDB-lite"/>
    </source>
</evidence>
<dbReference type="GO" id="GO:0005634">
    <property type="term" value="C:nucleus"/>
    <property type="evidence" value="ECO:0007669"/>
    <property type="project" value="TreeGrafter"/>
</dbReference>
<comment type="subcellular location">
    <subcellularLocation>
        <location evidence="1">Cytoplasm</location>
        <location evidence="1">Cytoskeleton</location>
        <location evidence="1">Spindle</location>
    </subcellularLocation>
</comment>
<feature type="coiled-coil region" evidence="11">
    <location>
        <begin position="951"/>
        <end position="1049"/>
    </location>
</feature>
<keyword evidence="8 10" id="KW-0505">Motor protein</keyword>
<dbReference type="PANTHER" id="PTHR47970:SF29">
    <property type="entry name" value="KINESIN FAMILY MEMBER 20B"/>
    <property type="match status" value="1"/>
</dbReference>
<sequence>MTGLELNDRASVLSFICPRVPSVGMVEGFRLSSINCNLLADFESSTHISQLTNYNHSMKVYLRIRPYGCDDEKSAKTVLSYPDKCTVIACPPEIDGPKYAFRNFQKSTNKFTFNGIFRESDTQAEIFEIVAADKVRAFISGLNGLIFAYGTTSSGKTHTLQGTRGDAGIIPRSLYSIFSLVRHKSDPSLMPKDFSEVVSLDEDKVKKVLSEKAYLLKYSEGIFENNSFPNEAKEKIFSDDTSIDQDFGYNLSSDIRFSFWISFVEIYNETFYDLLDPTQCSSMLNLPPTNIRNNHNTTNSRNIFSVNTNTSHTLSFVNQPRRTSLELRTDKNGNLFIKGLRWYPVSSPEEALRLLAVGRQCQKVASTRLNQASSRSHSILCVKAVRVANKNNPNFARVSTLMFCDLAGSERSVKAATGGQTLRIREAGNINSSLLTLGRCIECLRYNQIHPDNPKLVPYRDSKLTRLFQGFFNGHGRACMIVNASPNPELFDETLHALRFAALAKQVIVEAIPVTETAVLHPNKVGPKQGFQDIKRIKPSNQSVVAKTVKTAFVLETQSSCWSEDDFDRETLPVEGVPSEVGCSIGFDDASPSRAVTPNHDGTELVLDHFSKEELITMVKDLSEKLFESKGELVEQEARLRAEMCDNMNQQIIDFENKFEQLLKTRENYLYEESNVRMRDIIESVNQRQAHLTTKSTNAKSLSPNGSDASSDDEDISQTENFLQEHVKRAKHSCGVCENCPAQAIKIAQLLQTIKELENHIAELQGDLADQKDIIENLMHELDRIRVENRRLDFTIAQQQFEKFNKLKVDVQVQTNFIQEVVSSHNSVQVNDLDDSCITINFPNMIVSSNHITIKSNSFCESSGSNATTKANDNQSINVNTPPTIVKGVNKLLMKERQHLPVLLEDICQNIYTADTDGVTRTHLTNEHVNSDIRESRVSESLLSFLEHESNIQQQEIMEQLRRQVYEIEEKFTMKHDALIKSETAFNELKLQYDDLSQRLISQTRELHQSNLELTKLKQLHSEELKILNNDAQKKIHQLQDDLNIALKQSTALLARIPNVNKSCQTSICEPSILLDSVSMQTSFLQMNELSTQVSSMNLGVSIGIQTGNHNVVETSKCVFKFNETVSHKDGTLNESTYIPENRTERVKRNRRLQFKQNIGRLTQRLGPPKAPELASPIPSSVCLSDSELDLSSTLHKEATKENIYDTGEETEEDEIDDDVCSCKSEPQDTGRRRLPSRRKNQNTLKKTSKPRQTRSTAVALTTGACRRLPPLAESTQLLPDSSFQGQLDEALAVSNIEHKITEQRNFRQLRSRQATRKRR</sequence>
<evidence type="ECO:0000313" key="14">
    <source>
        <dbReference type="EMBL" id="TNN14377.1"/>
    </source>
</evidence>
<evidence type="ECO:0000256" key="2">
    <source>
        <dbReference type="ARBA" id="ARBA00022490"/>
    </source>
</evidence>
<evidence type="ECO:0000256" key="7">
    <source>
        <dbReference type="ARBA" id="ARBA00023054"/>
    </source>
</evidence>
<gene>
    <name evidence="14" type="ORF">EWB00_002225</name>
</gene>
<dbReference type="PANTHER" id="PTHR47970">
    <property type="entry name" value="KINESIN-LIKE PROTEIN KIF11"/>
    <property type="match status" value="1"/>
</dbReference>
<evidence type="ECO:0000256" key="4">
    <source>
        <dbReference type="ARBA" id="ARBA00022701"/>
    </source>
</evidence>
<dbReference type="GO" id="GO:0051231">
    <property type="term" value="P:spindle elongation"/>
    <property type="evidence" value="ECO:0007669"/>
    <property type="project" value="TreeGrafter"/>
</dbReference>
<accession>A0A4Z2DCZ3</accession>
<feature type="binding site" evidence="10">
    <location>
        <begin position="150"/>
        <end position="157"/>
    </location>
    <ligand>
        <name>ATP</name>
        <dbReference type="ChEBI" id="CHEBI:30616"/>
    </ligand>
</feature>
<feature type="coiled-coil region" evidence="11">
    <location>
        <begin position="619"/>
        <end position="665"/>
    </location>
</feature>
<dbReference type="PRINTS" id="PR00380">
    <property type="entry name" value="KINESINHEAVY"/>
</dbReference>
<evidence type="ECO:0000256" key="11">
    <source>
        <dbReference type="SAM" id="Coils"/>
    </source>
</evidence>
<feature type="compositionally biased region" description="Polar residues" evidence="12">
    <location>
        <begin position="692"/>
        <end position="709"/>
    </location>
</feature>
<dbReference type="PROSITE" id="PS00411">
    <property type="entry name" value="KINESIN_MOTOR_1"/>
    <property type="match status" value="1"/>
</dbReference>
<dbReference type="GO" id="GO:0005524">
    <property type="term" value="F:ATP binding"/>
    <property type="evidence" value="ECO:0007669"/>
    <property type="project" value="UniProtKB-UniRule"/>
</dbReference>
<dbReference type="EMBL" id="SKCS01000177">
    <property type="protein sequence ID" value="TNN14377.1"/>
    <property type="molecule type" value="Genomic_DNA"/>
</dbReference>
<keyword evidence="15" id="KW-1185">Reference proteome</keyword>
<keyword evidence="4" id="KW-0493">Microtubule</keyword>
<dbReference type="Pfam" id="PF00225">
    <property type="entry name" value="Kinesin"/>
    <property type="match status" value="1"/>
</dbReference>
<dbReference type="InterPro" id="IPR019821">
    <property type="entry name" value="Kinesin_motor_CS"/>
</dbReference>
<dbReference type="InterPro" id="IPR001752">
    <property type="entry name" value="Kinesin_motor_dom"/>
</dbReference>
<evidence type="ECO:0000256" key="6">
    <source>
        <dbReference type="ARBA" id="ARBA00022840"/>
    </source>
</evidence>
<dbReference type="PROSITE" id="PS50067">
    <property type="entry name" value="KINESIN_MOTOR_2"/>
    <property type="match status" value="1"/>
</dbReference>
<feature type="region of interest" description="Disordered" evidence="12">
    <location>
        <begin position="1200"/>
        <end position="1258"/>
    </location>
</feature>
<comment type="similarity">
    <text evidence="10">Belongs to the TRAFAC class myosin-kinesin ATPase superfamily. Kinesin family.</text>
</comment>
<feature type="coiled-coil region" evidence="11">
    <location>
        <begin position="747"/>
        <end position="788"/>
    </location>
</feature>
<feature type="region of interest" description="Disordered" evidence="12">
    <location>
        <begin position="692"/>
        <end position="716"/>
    </location>
</feature>
<keyword evidence="5 10" id="KW-0547">Nucleotide-binding</keyword>
<evidence type="ECO:0000256" key="9">
    <source>
        <dbReference type="ARBA" id="ARBA00023212"/>
    </source>
</evidence>
<organism evidence="14 15">
    <name type="scientific">Schistosoma japonicum</name>
    <name type="common">Blood fluke</name>
    <dbReference type="NCBI Taxonomy" id="6182"/>
    <lineage>
        <taxon>Eukaryota</taxon>
        <taxon>Metazoa</taxon>
        <taxon>Spiralia</taxon>
        <taxon>Lophotrochozoa</taxon>
        <taxon>Platyhelminthes</taxon>
        <taxon>Trematoda</taxon>
        <taxon>Digenea</taxon>
        <taxon>Strigeidida</taxon>
        <taxon>Schistosomatoidea</taxon>
        <taxon>Schistosomatidae</taxon>
        <taxon>Schistosoma</taxon>
    </lineage>
</organism>
<name>A0A4Z2DCZ3_SCHJA</name>
<evidence type="ECO:0000259" key="13">
    <source>
        <dbReference type="PROSITE" id="PS50067"/>
    </source>
</evidence>
<dbReference type="GO" id="GO:0008574">
    <property type="term" value="F:plus-end-directed microtubule motor activity"/>
    <property type="evidence" value="ECO:0007669"/>
    <property type="project" value="TreeGrafter"/>
</dbReference>
<feature type="domain" description="Kinesin motor" evidence="13">
    <location>
        <begin position="57"/>
        <end position="507"/>
    </location>
</feature>
<evidence type="ECO:0000256" key="8">
    <source>
        <dbReference type="ARBA" id="ARBA00023175"/>
    </source>
</evidence>
<feature type="compositionally biased region" description="Basic residues" evidence="12">
    <location>
        <begin position="1233"/>
        <end position="1253"/>
    </location>
</feature>
<protein>
    <submittedName>
        <fullName evidence="14">Kinesin-like protein</fullName>
    </submittedName>
</protein>
<dbReference type="SMART" id="SM00129">
    <property type="entry name" value="KISc"/>
    <property type="match status" value="1"/>
</dbReference>
<dbReference type="InterPro" id="IPR027417">
    <property type="entry name" value="P-loop_NTPase"/>
</dbReference>
<dbReference type="SUPFAM" id="SSF52540">
    <property type="entry name" value="P-loop containing nucleoside triphosphate hydrolases"/>
    <property type="match status" value="1"/>
</dbReference>
<reference evidence="14 15" key="1">
    <citation type="submission" date="2019-03" db="EMBL/GenBank/DDBJ databases">
        <title>An improved genome assembly of the fluke Schistosoma japonicum.</title>
        <authorList>
            <person name="Hu W."/>
            <person name="Luo F."/>
            <person name="Yin M."/>
            <person name="Mo X."/>
            <person name="Sun C."/>
            <person name="Wu Q."/>
            <person name="Zhu B."/>
            <person name="Xiang M."/>
            <person name="Wang J."/>
            <person name="Wang Y."/>
            <person name="Zhang T."/>
            <person name="Xu B."/>
            <person name="Zheng H."/>
            <person name="Feng Z."/>
        </authorList>
    </citation>
    <scope>NUCLEOTIDE SEQUENCE [LARGE SCALE GENOMIC DNA]</scope>
    <source>
        <strain evidence="14">HuSjv2</strain>
        <tissue evidence="14">Worms</tissue>
    </source>
</reference>
<dbReference type="OrthoDB" id="2403182at2759"/>
<evidence type="ECO:0000256" key="5">
    <source>
        <dbReference type="ARBA" id="ARBA00022741"/>
    </source>
</evidence>
<dbReference type="Gene3D" id="3.40.850.10">
    <property type="entry name" value="Kinesin motor domain"/>
    <property type="match status" value="1"/>
</dbReference>
<dbReference type="GO" id="GO:0005876">
    <property type="term" value="C:spindle microtubule"/>
    <property type="evidence" value="ECO:0007669"/>
    <property type="project" value="TreeGrafter"/>
</dbReference>
<keyword evidence="9" id="KW-0206">Cytoskeleton</keyword>
<dbReference type="Proteomes" id="UP000311919">
    <property type="component" value="Unassembled WGS sequence"/>
</dbReference>
<dbReference type="GO" id="GO:0072686">
    <property type="term" value="C:mitotic spindle"/>
    <property type="evidence" value="ECO:0007669"/>
    <property type="project" value="TreeGrafter"/>
</dbReference>
<evidence type="ECO:0000313" key="15">
    <source>
        <dbReference type="Proteomes" id="UP000311919"/>
    </source>
</evidence>
<dbReference type="GO" id="GO:0090307">
    <property type="term" value="P:mitotic spindle assembly"/>
    <property type="evidence" value="ECO:0007669"/>
    <property type="project" value="TreeGrafter"/>
</dbReference>
<evidence type="ECO:0000256" key="3">
    <source>
        <dbReference type="ARBA" id="ARBA00022553"/>
    </source>
</evidence>